<accession>A0ABM6N524</accession>
<protein>
    <submittedName>
        <fullName evidence="1">Uncharacterized protein</fullName>
    </submittedName>
</protein>
<evidence type="ECO:0000313" key="1">
    <source>
        <dbReference type="EMBL" id="ATC91215.1"/>
    </source>
</evidence>
<proteinExistence type="predicted"/>
<sequence length="40" mass="4824">MEVSNLKIILILKYVLQQHNPFVALKYTKHFYLTVFHCET</sequence>
<reference evidence="1 2" key="1">
    <citation type="submission" date="2015-06" db="EMBL/GenBank/DDBJ databases">
        <authorList>
            <person name="Xie B.-B."/>
            <person name="Rong J.-C."/>
            <person name="Qin Q.-L."/>
            <person name="Zhang Y.-Z."/>
        </authorList>
    </citation>
    <scope>NUCLEOTIDE SEQUENCE [LARGE SCALE GENOMIC DNA]</scope>
    <source>
        <strain evidence="1 2">KMM 3549</strain>
    </source>
</reference>
<evidence type="ECO:0000313" key="2">
    <source>
        <dbReference type="Proteomes" id="UP000217258"/>
    </source>
</evidence>
<name>A0ABM6N524_9GAMM</name>
<organism evidence="1 2">
    <name type="scientific">Pseudoalteromonas issachenkonii</name>
    <dbReference type="NCBI Taxonomy" id="152297"/>
    <lineage>
        <taxon>Bacteria</taxon>
        <taxon>Pseudomonadati</taxon>
        <taxon>Pseudomonadota</taxon>
        <taxon>Gammaproteobacteria</taxon>
        <taxon>Alteromonadales</taxon>
        <taxon>Pseudoalteromonadaceae</taxon>
        <taxon>Pseudoalteromonas</taxon>
    </lineage>
</organism>
<gene>
    <name evidence="1" type="ORF">PISS_a2393</name>
</gene>
<keyword evidence="2" id="KW-1185">Reference proteome</keyword>
<dbReference type="EMBL" id="CP011030">
    <property type="protein sequence ID" value="ATC91215.1"/>
    <property type="molecule type" value="Genomic_DNA"/>
</dbReference>
<dbReference type="Proteomes" id="UP000217258">
    <property type="component" value="Chromosome I"/>
</dbReference>